<dbReference type="EMBL" id="AP025591">
    <property type="protein sequence ID" value="BDG03880.1"/>
    <property type="molecule type" value="Genomic_DNA"/>
</dbReference>
<dbReference type="SUPFAM" id="SSF52540">
    <property type="entry name" value="P-loop containing nucleoside triphosphate hydrolases"/>
    <property type="match status" value="2"/>
</dbReference>
<dbReference type="Proteomes" id="UP001162891">
    <property type="component" value="Chromosome"/>
</dbReference>
<feature type="region of interest" description="Disordered" evidence="5">
    <location>
        <begin position="499"/>
        <end position="522"/>
    </location>
</feature>
<evidence type="ECO:0000313" key="7">
    <source>
        <dbReference type="EMBL" id="BDG03880.1"/>
    </source>
</evidence>
<dbReference type="InterPro" id="IPR027417">
    <property type="entry name" value="P-loop_NTPase"/>
</dbReference>
<proteinExistence type="inferred from homology"/>
<comment type="similarity">
    <text evidence="3">Belongs to the AAA ATPase family. Highly divergent.</text>
</comment>
<sequence length="522" mass="56764">MAAPGDPAPAEPSRTPPRFVRELDTLVRARYPLVYLVTSEELRVEAILADLAQSHGKALLGWSATKGFRRLGGAKGPAPEAQAPLDALAAVEKLPEPSLVVLKDFHPYLQDPQVVRGLRELAHALKSTYTTVILLSPTLVIPPEIEKEVSVLDVPLPTYRDLLELLKEIVGVVRRSNRAKVELTKDDADQLIQAALGLTLSEAESAFAKAIATDGRLSRDDVPLVLEEKRQVIRKSGLLEYFAPDARLADVGGLAALKTWLERRGAAFSEAARRFGLPEPKGLLLLGVQGCGKSLTAKAVAAQWNLPLLRLDMGRIFSGLVGSSEENLRKAIRVAESVAPVVLWVDEIEKGLSGSQSSGTVDGGVSARVFGSLLTWLQEKTAPVFVVATANRIEGLPPELLRKGRFDEIFFIDLPAAPERREIFDIHLAKRRREPAGFDTGALAERAHGFSGAEIEQAVVAALYDAFAERTELSQAHLERSVAESLPLSTTMREDIERLRDWARTRTRPASTPAPADGSSRP</sequence>
<accession>A0ABM7WWJ5</accession>
<keyword evidence="1" id="KW-0547">Nucleotide-binding</keyword>
<dbReference type="PANTHER" id="PTHR42960">
    <property type="entry name" value="YCF46 PROTEIN"/>
    <property type="match status" value="1"/>
</dbReference>
<protein>
    <recommendedName>
        <fullName evidence="4">Uncharacterized AAA domain-containing protein ycf46</fullName>
    </recommendedName>
</protein>
<evidence type="ECO:0000256" key="3">
    <source>
        <dbReference type="ARBA" id="ARBA00038088"/>
    </source>
</evidence>
<dbReference type="InterPro" id="IPR003593">
    <property type="entry name" value="AAA+_ATPase"/>
</dbReference>
<evidence type="ECO:0000259" key="6">
    <source>
        <dbReference type="SMART" id="SM00382"/>
    </source>
</evidence>
<gene>
    <name evidence="7" type="ORF">AMOR_28760</name>
</gene>
<dbReference type="InterPro" id="IPR003959">
    <property type="entry name" value="ATPase_AAA_core"/>
</dbReference>
<evidence type="ECO:0000256" key="1">
    <source>
        <dbReference type="ARBA" id="ARBA00022741"/>
    </source>
</evidence>
<organism evidence="7 8">
    <name type="scientific">Anaeromyxobacter oryzae</name>
    <dbReference type="NCBI Taxonomy" id="2918170"/>
    <lineage>
        <taxon>Bacteria</taxon>
        <taxon>Pseudomonadati</taxon>
        <taxon>Myxococcota</taxon>
        <taxon>Myxococcia</taxon>
        <taxon>Myxococcales</taxon>
        <taxon>Cystobacterineae</taxon>
        <taxon>Anaeromyxobacteraceae</taxon>
        <taxon>Anaeromyxobacter</taxon>
    </lineage>
</organism>
<dbReference type="Gene3D" id="1.10.8.60">
    <property type="match status" value="1"/>
</dbReference>
<evidence type="ECO:0000256" key="5">
    <source>
        <dbReference type="SAM" id="MobiDB-lite"/>
    </source>
</evidence>
<evidence type="ECO:0000256" key="2">
    <source>
        <dbReference type="ARBA" id="ARBA00022840"/>
    </source>
</evidence>
<dbReference type="CDD" id="cd19507">
    <property type="entry name" value="RecA-like_Ycf46-like"/>
    <property type="match status" value="1"/>
</dbReference>
<evidence type="ECO:0000313" key="8">
    <source>
        <dbReference type="Proteomes" id="UP001162891"/>
    </source>
</evidence>
<evidence type="ECO:0000256" key="4">
    <source>
        <dbReference type="ARBA" id="ARBA00040480"/>
    </source>
</evidence>
<feature type="domain" description="AAA+ ATPase" evidence="6">
    <location>
        <begin position="279"/>
        <end position="416"/>
    </location>
</feature>
<name>A0ABM7WWJ5_9BACT</name>
<dbReference type="InterPro" id="IPR052381">
    <property type="entry name" value="AAA_domain_protein"/>
</dbReference>
<dbReference type="SMART" id="SM00382">
    <property type="entry name" value="AAA"/>
    <property type="match status" value="1"/>
</dbReference>
<keyword evidence="8" id="KW-1185">Reference proteome</keyword>
<dbReference type="RefSeq" id="WP_248362424.1">
    <property type="nucleotide sequence ID" value="NZ_AP025591.1"/>
</dbReference>
<keyword evidence="2" id="KW-0067">ATP-binding</keyword>
<reference evidence="8" key="1">
    <citation type="journal article" date="2022" name="Int. J. Syst. Evol. Microbiol.">
        <title>Anaeromyxobacter oryzae sp. nov., Anaeromyxobacter diazotrophicus sp. nov. and Anaeromyxobacter paludicola sp. nov., isolated from paddy soils.</title>
        <authorList>
            <person name="Itoh H."/>
            <person name="Xu Z."/>
            <person name="Mise K."/>
            <person name="Masuda Y."/>
            <person name="Ushijima N."/>
            <person name="Hayakawa C."/>
            <person name="Shiratori Y."/>
            <person name="Senoo K."/>
        </authorList>
    </citation>
    <scope>NUCLEOTIDE SEQUENCE [LARGE SCALE GENOMIC DNA]</scope>
    <source>
        <strain evidence="8">Red232</strain>
    </source>
</reference>
<dbReference type="Pfam" id="PF00004">
    <property type="entry name" value="AAA"/>
    <property type="match status" value="1"/>
</dbReference>
<dbReference type="PANTHER" id="PTHR42960:SF1">
    <property type="entry name" value="YCF46 PROTEIN"/>
    <property type="match status" value="1"/>
</dbReference>
<dbReference type="Gene3D" id="3.40.50.300">
    <property type="entry name" value="P-loop containing nucleotide triphosphate hydrolases"/>
    <property type="match status" value="1"/>
</dbReference>